<dbReference type="SUPFAM" id="SSF140459">
    <property type="entry name" value="PE/PPE dimer-like"/>
    <property type="match status" value="1"/>
</dbReference>
<comment type="caution">
    <text evidence="3">The sequence shown here is derived from an EMBL/GenBank/DDBJ whole genome shotgun (WGS) entry which is preliminary data.</text>
</comment>
<dbReference type="InterPro" id="IPR038332">
    <property type="entry name" value="PPE_sf"/>
</dbReference>
<dbReference type="Proteomes" id="UP001165663">
    <property type="component" value="Unassembled WGS sequence"/>
</dbReference>
<proteinExistence type="predicted"/>
<reference evidence="3" key="1">
    <citation type="submission" date="2022-08" db="EMBL/GenBank/DDBJ databases">
        <title>Mycobacterium kiyosense sp. nov., scotochromogenic slow-glowing species isolated from respiratory specimens.</title>
        <authorList>
            <person name="Fukano H."/>
            <person name="Kazumi Y."/>
            <person name="Sakagami N."/>
            <person name="Ato M."/>
            <person name="Mitarai S."/>
            <person name="Hoshino Y."/>
        </authorList>
    </citation>
    <scope>NUCLEOTIDE SEQUENCE</scope>
    <source>
        <strain evidence="3">1413</strain>
        <strain evidence="2">SRL2020-028</strain>
    </source>
</reference>
<organism evidence="3 4">
    <name type="scientific">Mycobacterium kiyosense</name>
    <dbReference type="NCBI Taxonomy" id="2871094"/>
    <lineage>
        <taxon>Bacteria</taxon>
        <taxon>Bacillati</taxon>
        <taxon>Actinomycetota</taxon>
        <taxon>Actinomycetes</taxon>
        <taxon>Mycobacteriales</taxon>
        <taxon>Mycobacteriaceae</taxon>
        <taxon>Mycobacterium</taxon>
    </lineage>
</organism>
<sequence length="99" mass="10054">MSYLAAHTDVIATAAVSLEDLQALIGAASSAASAPTTGLAAAAADEVSTAIANLFAANGRECQAVIAQATAFQSEFTRAMAAGGLAYWRPKSPTPRRTR</sequence>
<protein>
    <recommendedName>
        <fullName evidence="1">PE domain-containing protein</fullName>
    </recommendedName>
</protein>
<feature type="domain" description="PE" evidence="1">
    <location>
        <begin position="5"/>
        <end position="88"/>
    </location>
</feature>
<dbReference type="EMBL" id="BRXE01000060">
    <property type="protein sequence ID" value="GLB84773.1"/>
    <property type="molecule type" value="Genomic_DNA"/>
</dbReference>
<dbReference type="Pfam" id="PF00934">
    <property type="entry name" value="PE"/>
    <property type="match status" value="1"/>
</dbReference>
<dbReference type="InterPro" id="IPR000084">
    <property type="entry name" value="PE-PGRS_N"/>
</dbReference>
<dbReference type="EMBL" id="BRZI01000014">
    <property type="protein sequence ID" value="GLD30546.1"/>
    <property type="molecule type" value="Genomic_DNA"/>
</dbReference>
<dbReference type="AlphaFoldDB" id="A0A9P3Q3Z3"/>
<dbReference type="Gene3D" id="1.10.287.850">
    <property type="entry name" value="HP0062-like domain"/>
    <property type="match status" value="1"/>
</dbReference>
<name>A0A9P3Q3Z3_9MYCO</name>
<accession>A0A9P3Q3Z3</accession>
<keyword evidence="4" id="KW-1185">Reference proteome</keyword>
<evidence type="ECO:0000313" key="2">
    <source>
        <dbReference type="EMBL" id="GLB84773.1"/>
    </source>
</evidence>
<dbReference type="GeneID" id="83628629"/>
<dbReference type="RefSeq" id="WP_236980011.1">
    <property type="nucleotide sequence ID" value="NZ_BRXE01000060.1"/>
</dbReference>
<evidence type="ECO:0000313" key="3">
    <source>
        <dbReference type="EMBL" id="GLD30546.1"/>
    </source>
</evidence>
<gene>
    <name evidence="3" type="ORF">Mkiyose1413_24290</name>
    <name evidence="2" type="ORF">SRL2020028_40290</name>
</gene>
<evidence type="ECO:0000313" key="4">
    <source>
        <dbReference type="Proteomes" id="UP001064782"/>
    </source>
</evidence>
<dbReference type="Proteomes" id="UP001064782">
    <property type="component" value="Unassembled WGS sequence"/>
</dbReference>
<evidence type="ECO:0000259" key="1">
    <source>
        <dbReference type="Pfam" id="PF00934"/>
    </source>
</evidence>